<keyword evidence="1" id="KW-0614">Plasmid</keyword>
<evidence type="ECO:0000313" key="2">
    <source>
        <dbReference type="Proteomes" id="UP000298631"/>
    </source>
</evidence>
<name>A0A4P8EJW6_9RHOB</name>
<accession>A0A4P8EJW6</accession>
<geneLocation type="plasmid" evidence="1 2">
    <name>unnamed1</name>
</geneLocation>
<dbReference type="OrthoDB" id="5497289at2"/>
<evidence type="ECO:0000313" key="1">
    <source>
        <dbReference type="EMBL" id="QCO57288.1"/>
    </source>
</evidence>
<dbReference type="RefSeq" id="WP_137195090.1">
    <property type="nucleotide sequence ID" value="NZ_CP039965.1"/>
</dbReference>
<sequence length="77" mass="8228">MTVASALEDLNNAILDIQQADYNTYGRPIRKLATALSDPDLQVINDDLKSKVDFDAFVGNSSKGGMAGSGQLDWPLG</sequence>
<dbReference type="EMBL" id="CP039965">
    <property type="protein sequence ID" value="QCO57288.1"/>
    <property type="molecule type" value="Genomic_DNA"/>
</dbReference>
<organism evidence="1 2">
    <name type="scientific">Pseudorhodobacter turbinis</name>
    <dbReference type="NCBI Taxonomy" id="2500533"/>
    <lineage>
        <taxon>Bacteria</taxon>
        <taxon>Pseudomonadati</taxon>
        <taxon>Pseudomonadota</taxon>
        <taxon>Alphaproteobacteria</taxon>
        <taxon>Rhodobacterales</taxon>
        <taxon>Paracoccaceae</taxon>
        <taxon>Pseudorhodobacter</taxon>
    </lineage>
</organism>
<dbReference type="KEGG" id="pseb:EOK75_16210"/>
<keyword evidence="2" id="KW-1185">Reference proteome</keyword>
<proteinExistence type="predicted"/>
<reference evidence="1 2" key="1">
    <citation type="submission" date="2019-05" db="EMBL/GenBank/DDBJ databases">
        <title>Pseudorhodobacter turbinis sp. nov., isolated from the gut of the Korean turban shell.</title>
        <authorList>
            <person name="Jeong Y.-S."/>
            <person name="Kang W.-R."/>
            <person name="Bae J.-W."/>
        </authorList>
    </citation>
    <scope>NUCLEOTIDE SEQUENCE [LARGE SCALE GENOMIC DNA]</scope>
    <source>
        <strain evidence="1 2">S12M18</strain>
        <plasmid evidence="1 2">unnamed1</plasmid>
    </source>
</reference>
<dbReference type="AlphaFoldDB" id="A0A4P8EJW6"/>
<dbReference type="Proteomes" id="UP000298631">
    <property type="component" value="Plasmid unnamed1"/>
</dbReference>
<protein>
    <submittedName>
        <fullName evidence="1">Uncharacterized protein</fullName>
    </submittedName>
</protein>
<gene>
    <name evidence="1" type="ORF">EOK75_16210</name>
</gene>